<feature type="domain" description="PH" evidence="1">
    <location>
        <begin position="118"/>
        <end position="192"/>
    </location>
</feature>
<evidence type="ECO:0000313" key="2">
    <source>
        <dbReference type="EMBL" id="OAO14863.1"/>
    </source>
</evidence>
<dbReference type="Proteomes" id="UP000078348">
    <property type="component" value="Unassembled WGS sequence"/>
</dbReference>
<comment type="caution">
    <text evidence="2">The sequence shown here is derived from an EMBL/GenBank/DDBJ whole genome shotgun (WGS) entry which is preliminary data.</text>
</comment>
<dbReference type="CDD" id="cd00821">
    <property type="entry name" value="PH"/>
    <property type="match status" value="1"/>
</dbReference>
<dbReference type="InterPro" id="IPR011993">
    <property type="entry name" value="PH-like_dom_sf"/>
</dbReference>
<evidence type="ECO:0000259" key="1">
    <source>
        <dbReference type="Pfam" id="PF00169"/>
    </source>
</evidence>
<keyword evidence="3" id="KW-1185">Reference proteome</keyword>
<dbReference type="SUPFAM" id="SSF50729">
    <property type="entry name" value="PH domain-like"/>
    <property type="match status" value="1"/>
</dbReference>
<feature type="non-terminal residue" evidence="2">
    <location>
        <position position="194"/>
    </location>
</feature>
<protein>
    <recommendedName>
        <fullName evidence="1">PH domain-containing protein</fullName>
    </recommendedName>
</protein>
<dbReference type="AlphaFoldDB" id="A0A196SCX7"/>
<dbReference type="EMBL" id="LXWW01000206">
    <property type="protein sequence ID" value="OAO14863.1"/>
    <property type="molecule type" value="Genomic_DNA"/>
</dbReference>
<organism evidence="2 3">
    <name type="scientific">Blastocystis sp. subtype 1 (strain ATCC 50177 / NandII)</name>
    <dbReference type="NCBI Taxonomy" id="478820"/>
    <lineage>
        <taxon>Eukaryota</taxon>
        <taxon>Sar</taxon>
        <taxon>Stramenopiles</taxon>
        <taxon>Bigyra</taxon>
        <taxon>Opalozoa</taxon>
        <taxon>Opalinata</taxon>
        <taxon>Blastocystidae</taxon>
        <taxon>Blastocystis</taxon>
    </lineage>
</organism>
<reference evidence="2 3" key="1">
    <citation type="submission" date="2016-05" db="EMBL/GenBank/DDBJ databases">
        <title>Nuclear genome of Blastocystis sp. subtype 1 NandII.</title>
        <authorList>
            <person name="Gentekaki E."/>
            <person name="Curtis B."/>
            <person name="Stairs C."/>
            <person name="Eme L."/>
            <person name="Herman E."/>
            <person name="Klimes V."/>
            <person name="Arias M.C."/>
            <person name="Elias M."/>
            <person name="Hilliou F."/>
            <person name="Klute M."/>
            <person name="Malik S.-B."/>
            <person name="Pightling A."/>
            <person name="Rachubinski R."/>
            <person name="Salas D."/>
            <person name="Schlacht A."/>
            <person name="Suga H."/>
            <person name="Archibald J."/>
            <person name="Ball S.G."/>
            <person name="Clark G."/>
            <person name="Dacks J."/>
            <person name="Van Der Giezen M."/>
            <person name="Tsaousis A."/>
            <person name="Roger A."/>
        </authorList>
    </citation>
    <scope>NUCLEOTIDE SEQUENCE [LARGE SCALE GENOMIC DNA]</scope>
    <source>
        <strain evidence="3">ATCC 50177 / NandII</strain>
    </source>
</reference>
<accession>A0A196SCX7</accession>
<dbReference type="Gene3D" id="2.30.29.30">
    <property type="entry name" value="Pleckstrin-homology domain (PH domain)/Phosphotyrosine-binding domain (PTB)"/>
    <property type="match status" value="1"/>
</dbReference>
<dbReference type="InterPro" id="IPR001849">
    <property type="entry name" value="PH_domain"/>
</dbReference>
<proteinExistence type="predicted"/>
<evidence type="ECO:0000313" key="3">
    <source>
        <dbReference type="Proteomes" id="UP000078348"/>
    </source>
</evidence>
<name>A0A196SCX7_BLAHN</name>
<sequence length="194" mass="21883">MMLGTELNNFLSFGVFSLENQADITLTINNKIALNISAKGVPMLTVSLSHIAGFVQSILNPSSLTIYYKKYFSLLCYTRSTYLPQFYQASSPRICNLIVKILNEYIQSNKVTLADCFKEGPAEKQGKHFWAPRYLVLSGSRLLVFRYSLTQKKGDENLPLNVIDLTNALVTPATPLVISLQTHREYTFRFPSAE</sequence>
<dbReference type="Pfam" id="PF00169">
    <property type="entry name" value="PH"/>
    <property type="match status" value="1"/>
</dbReference>
<gene>
    <name evidence="2" type="ORF">AV274_3430</name>
</gene>